<evidence type="ECO:0000259" key="7">
    <source>
        <dbReference type="Pfam" id="PF03470"/>
    </source>
</evidence>
<dbReference type="GO" id="GO:0080188">
    <property type="term" value="P:gene silencing by siRNA-directed DNA methylation"/>
    <property type="evidence" value="ECO:0007669"/>
    <property type="project" value="InterPro"/>
</dbReference>
<dbReference type="Pfam" id="PF03469">
    <property type="entry name" value="XH"/>
    <property type="match status" value="1"/>
</dbReference>
<dbReference type="Pfam" id="PF03470">
    <property type="entry name" value="zf-XS"/>
    <property type="match status" value="1"/>
</dbReference>
<dbReference type="Proteomes" id="UP000298416">
    <property type="component" value="Unassembled WGS sequence"/>
</dbReference>
<dbReference type="InterPro" id="IPR045177">
    <property type="entry name" value="FDM1-5/IDN2"/>
</dbReference>
<dbReference type="AlphaFoldDB" id="A0A8X9AE08"/>
<evidence type="ECO:0000313" key="8">
    <source>
        <dbReference type="EMBL" id="KAG6436889.1"/>
    </source>
</evidence>
<comment type="caution">
    <text evidence="8">The sequence shown here is derived from an EMBL/GenBank/DDBJ whole genome shotgun (WGS) entry which is preliminary data.</text>
</comment>
<dbReference type="InterPro" id="IPR005380">
    <property type="entry name" value="XS_domain"/>
</dbReference>
<reference evidence="8" key="2">
    <citation type="submission" date="2020-08" db="EMBL/GenBank/DDBJ databases">
        <title>Plant Genome Project.</title>
        <authorList>
            <person name="Zhang R.-G."/>
        </authorList>
    </citation>
    <scope>NUCLEOTIDE SEQUENCE</scope>
    <source>
        <strain evidence="8">Huo1</strain>
        <tissue evidence="8">Leaf</tissue>
    </source>
</reference>
<gene>
    <name evidence="8" type="ORF">SASPL_101793</name>
</gene>
<evidence type="ECO:0000256" key="4">
    <source>
        <dbReference type="SAM" id="MobiDB-lite"/>
    </source>
</evidence>
<dbReference type="PANTHER" id="PTHR21596:SF23">
    <property type="entry name" value="FACTOR OF DNA METHYLATION 4"/>
    <property type="match status" value="1"/>
</dbReference>
<keyword evidence="2" id="KW-0943">RNA-mediated gene silencing</keyword>
<feature type="coiled-coil region" evidence="3">
    <location>
        <begin position="410"/>
        <end position="599"/>
    </location>
</feature>
<keyword evidence="9" id="KW-1185">Reference proteome</keyword>
<sequence length="782" mass="89538">MYDRRKKRESRCSELEDLKYKYYKELRDGKLKIAGSGKYLRCPFCENYRRSDYNLLELEQHASRIAKESKSATFGDKARHLGLLKYLDRYGDEVGSKSQSVKRSPHISKSRHDDNRKYGKYSGESRLPQGAPNDSLCSVERIIPNVDKPVDSDMLTHTAAGNIDPGEMVTEVGEIVAPRGNLVGEVDELVTEAGEINTESADVGGIAKYRSLKSEENLLSRSRTAIRQSADRGDDEPIVWPWMAVVANLPIEKKDGRYVGESGRKLKDEWVIQGYNPVKVHPLWGFQGHSGFAIVEFSKDWEGLKNAMAFEKAFEVDNHGKRDWYSKRQKGVKLYGWLAREREYLGGGLIGKHLQNHADLKTISDIQKEHHRKDTSLMCTLTNQLKSKSKECEEIQKIISKTDLLMNNIVAQKENMAHNYNEEMKKMQDAASHELRKIYKEQKRSKEELDDRKKELKLREKELYQRQALNESEKRKLDDQNKENDMAILQHQKADENILKLAEEQKREKEVLHKKILELEAKLDQKQALELQIEHIKGAIGVMKLMAEEGDMEAKKKLESIEEELRDKEEELDGVESLNSNLIIKERRTNEEVQEARKELIAGIKGGRANICVKRMGDLDEKPFINLVKVKYGNADAEKALEVVSLWEDHLRDSNWHPYKVKVEGGKPKEVLDENDDKLKELKNELGEEVYNVVTKALNELNEYNPSGRYPVPELWNTSEQRRAMLKEGIAHWDFSVEGFPSILEVVGIVVHVPLAVEFGVVVEFIRAGQDVAGGAVGVKKH</sequence>
<dbReference type="PANTHER" id="PTHR21596">
    <property type="entry name" value="RIBONUCLEASE P SUBUNIT P38"/>
    <property type="match status" value="1"/>
</dbReference>
<dbReference type="EMBL" id="PNBA02000001">
    <property type="protein sequence ID" value="KAG6436889.1"/>
    <property type="molecule type" value="Genomic_DNA"/>
</dbReference>
<evidence type="ECO:0000313" key="9">
    <source>
        <dbReference type="Proteomes" id="UP000298416"/>
    </source>
</evidence>
<feature type="region of interest" description="Disordered" evidence="4">
    <location>
        <begin position="95"/>
        <end position="133"/>
    </location>
</feature>
<dbReference type="Pfam" id="PF03468">
    <property type="entry name" value="XS"/>
    <property type="match status" value="1"/>
</dbReference>
<evidence type="ECO:0000256" key="2">
    <source>
        <dbReference type="ARBA" id="ARBA00023158"/>
    </source>
</evidence>
<evidence type="ECO:0000256" key="3">
    <source>
        <dbReference type="SAM" id="Coils"/>
    </source>
</evidence>
<feature type="domain" description="Factor of DNA methylation 1-5/IDN2" evidence="6">
    <location>
        <begin position="614"/>
        <end position="732"/>
    </location>
</feature>
<feature type="domain" description="Zinc finger-XS" evidence="7">
    <location>
        <begin position="42"/>
        <end position="83"/>
    </location>
</feature>
<evidence type="ECO:0000259" key="6">
    <source>
        <dbReference type="Pfam" id="PF03469"/>
    </source>
</evidence>
<dbReference type="Gene3D" id="3.30.70.2890">
    <property type="entry name" value="XS domain"/>
    <property type="match status" value="1"/>
</dbReference>
<feature type="domain" description="XS" evidence="5">
    <location>
        <begin position="235"/>
        <end position="344"/>
    </location>
</feature>
<evidence type="ECO:0000259" key="5">
    <source>
        <dbReference type="Pfam" id="PF03468"/>
    </source>
</evidence>
<proteinExistence type="predicted"/>
<evidence type="ECO:0000256" key="1">
    <source>
        <dbReference type="ARBA" id="ARBA00023054"/>
    </source>
</evidence>
<accession>A0A8X9AE08</accession>
<dbReference type="CDD" id="cd12266">
    <property type="entry name" value="RRM_like_XS"/>
    <property type="match status" value="1"/>
</dbReference>
<reference evidence="8" key="1">
    <citation type="submission" date="2018-01" db="EMBL/GenBank/DDBJ databases">
        <authorList>
            <person name="Mao J.F."/>
        </authorList>
    </citation>
    <scope>NUCLEOTIDE SEQUENCE</scope>
    <source>
        <strain evidence="8">Huo1</strain>
        <tissue evidence="8">Leaf</tissue>
    </source>
</reference>
<dbReference type="InterPro" id="IPR005381">
    <property type="entry name" value="Znf-XS_domain"/>
</dbReference>
<organism evidence="8">
    <name type="scientific">Salvia splendens</name>
    <name type="common">Scarlet sage</name>
    <dbReference type="NCBI Taxonomy" id="180675"/>
    <lineage>
        <taxon>Eukaryota</taxon>
        <taxon>Viridiplantae</taxon>
        <taxon>Streptophyta</taxon>
        <taxon>Embryophyta</taxon>
        <taxon>Tracheophyta</taxon>
        <taxon>Spermatophyta</taxon>
        <taxon>Magnoliopsida</taxon>
        <taxon>eudicotyledons</taxon>
        <taxon>Gunneridae</taxon>
        <taxon>Pentapetalae</taxon>
        <taxon>asterids</taxon>
        <taxon>lamiids</taxon>
        <taxon>Lamiales</taxon>
        <taxon>Lamiaceae</taxon>
        <taxon>Nepetoideae</taxon>
        <taxon>Mentheae</taxon>
        <taxon>Salviinae</taxon>
        <taxon>Salvia</taxon>
        <taxon>Salvia subgen. Calosphace</taxon>
        <taxon>core Calosphace</taxon>
    </lineage>
</organism>
<name>A0A8X9AE08_SALSN</name>
<protein>
    <submittedName>
        <fullName evidence="8">Uncharacterized protein</fullName>
    </submittedName>
</protein>
<dbReference type="InterPro" id="IPR038588">
    <property type="entry name" value="XS_domain_sf"/>
</dbReference>
<keyword evidence="1 3" id="KW-0175">Coiled coil</keyword>
<dbReference type="InterPro" id="IPR005379">
    <property type="entry name" value="FDM1-5/IDN2_XH"/>
</dbReference>